<feature type="compositionally biased region" description="Low complexity" evidence="2">
    <location>
        <begin position="147"/>
        <end position="174"/>
    </location>
</feature>
<feature type="region of interest" description="Disordered" evidence="2">
    <location>
        <begin position="656"/>
        <end position="695"/>
    </location>
</feature>
<accession>A0A0C3AQK8</accession>
<dbReference type="Proteomes" id="UP000054097">
    <property type="component" value="Unassembled WGS sequence"/>
</dbReference>
<feature type="region of interest" description="Disordered" evidence="2">
    <location>
        <begin position="326"/>
        <end position="524"/>
    </location>
</feature>
<feature type="compositionally biased region" description="Basic and acidic residues" evidence="2">
    <location>
        <begin position="358"/>
        <end position="370"/>
    </location>
</feature>
<reference evidence="4" key="2">
    <citation type="submission" date="2015-01" db="EMBL/GenBank/DDBJ databases">
        <title>Evolutionary Origins and Diversification of the Mycorrhizal Mutualists.</title>
        <authorList>
            <consortium name="DOE Joint Genome Institute"/>
            <consortium name="Mycorrhizal Genomics Consortium"/>
            <person name="Kohler A."/>
            <person name="Kuo A."/>
            <person name="Nagy L.G."/>
            <person name="Floudas D."/>
            <person name="Copeland A."/>
            <person name="Barry K.W."/>
            <person name="Cichocki N."/>
            <person name="Veneault-Fourrey C."/>
            <person name="LaButti K."/>
            <person name="Lindquist E.A."/>
            <person name="Lipzen A."/>
            <person name="Lundell T."/>
            <person name="Morin E."/>
            <person name="Murat C."/>
            <person name="Riley R."/>
            <person name="Ohm R."/>
            <person name="Sun H."/>
            <person name="Tunlid A."/>
            <person name="Henrissat B."/>
            <person name="Grigoriev I.V."/>
            <person name="Hibbett D.S."/>
            <person name="Martin F."/>
        </authorList>
    </citation>
    <scope>NUCLEOTIDE SEQUENCE [LARGE SCALE GENOMIC DNA]</scope>
    <source>
        <strain evidence="4">MAFF 305830</strain>
    </source>
</reference>
<evidence type="ECO:0000256" key="2">
    <source>
        <dbReference type="SAM" id="MobiDB-lite"/>
    </source>
</evidence>
<feature type="compositionally biased region" description="Low complexity" evidence="2">
    <location>
        <begin position="404"/>
        <end position="413"/>
    </location>
</feature>
<reference evidence="3 4" key="1">
    <citation type="submission" date="2014-04" db="EMBL/GenBank/DDBJ databases">
        <authorList>
            <consortium name="DOE Joint Genome Institute"/>
            <person name="Kuo A."/>
            <person name="Zuccaro A."/>
            <person name="Kohler A."/>
            <person name="Nagy L.G."/>
            <person name="Floudas D."/>
            <person name="Copeland A."/>
            <person name="Barry K.W."/>
            <person name="Cichocki N."/>
            <person name="Veneault-Fourrey C."/>
            <person name="LaButti K."/>
            <person name="Lindquist E.A."/>
            <person name="Lipzen A."/>
            <person name="Lundell T."/>
            <person name="Morin E."/>
            <person name="Murat C."/>
            <person name="Sun H."/>
            <person name="Tunlid A."/>
            <person name="Henrissat B."/>
            <person name="Grigoriev I.V."/>
            <person name="Hibbett D.S."/>
            <person name="Martin F."/>
            <person name="Nordberg H.P."/>
            <person name="Cantor M.N."/>
            <person name="Hua S.X."/>
        </authorList>
    </citation>
    <scope>NUCLEOTIDE SEQUENCE [LARGE SCALE GENOMIC DNA]</scope>
    <source>
        <strain evidence="3 4">MAFF 305830</strain>
    </source>
</reference>
<keyword evidence="1" id="KW-0175">Coiled coil</keyword>
<evidence type="ECO:0000313" key="3">
    <source>
        <dbReference type="EMBL" id="KIM21536.1"/>
    </source>
</evidence>
<dbReference type="HOGENOM" id="CLU_443523_0_0_1"/>
<dbReference type="AlphaFoldDB" id="A0A0C3AQK8"/>
<feature type="compositionally biased region" description="Polar residues" evidence="2">
    <location>
        <begin position="557"/>
        <end position="576"/>
    </location>
</feature>
<feature type="region of interest" description="Disordered" evidence="2">
    <location>
        <begin position="554"/>
        <end position="613"/>
    </location>
</feature>
<feature type="compositionally biased region" description="Acidic residues" evidence="2">
    <location>
        <begin position="102"/>
        <end position="116"/>
    </location>
</feature>
<feature type="compositionally biased region" description="Polar residues" evidence="2">
    <location>
        <begin position="496"/>
        <end position="505"/>
    </location>
</feature>
<feature type="compositionally biased region" description="Polar residues" evidence="2">
    <location>
        <begin position="513"/>
        <end position="524"/>
    </location>
</feature>
<dbReference type="OrthoDB" id="2565072at2759"/>
<evidence type="ECO:0000256" key="1">
    <source>
        <dbReference type="SAM" id="Coils"/>
    </source>
</evidence>
<feature type="compositionally biased region" description="Basic and acidic residues" evidence="2">
    <location>
        <begin position="386"/>
        <end position="395"/>
    </location>
</feature>
<dbReference type="EMBL" id="KN824380">
    <property type="protein sequence ID" value="KIM21536.1"/>
    <property type="molecule type" value="Genomic_DNA"/>
</dbReference>
<gene>
    <name evidence="3" type="ORF">M408DRAFT_103150</name>
</gene>
<sequence length="695" mass="74344">MARSESPSEYSRRAWDSTASFNEDLIQNRPDSFAPSMRTHDDPFDDEEATNESMNTIGSSGNGGAVGETDSLAIDGTSQLQRGISVLGPKTRFVTRAPWEPGGEDDLEEEAEDPTPEAETRSLFGGRGRPKKQQPKESVAPLKPRQFPASFAPRASSSSRPSVDVVSTPTSSSSGGKARQTGRPGSAGTAYSNGSEALPFPNNARYERPVISSPRNFHREVPPLESIPSHPYANPDNSSIYEDRNEPPISPTSVYPPASPLAAKPPSTSDHHSHGSHMSPSAPSREIPPTPGTRAIPQKMAPWQYTPSSPTFQLVSLEEAQALKARQRQMSLGATEQAPPRMRTVSGPSRKASVPSAEHAHVGHMEDGTHGRTLKGRRSLMGLFARGKEKDRSRPDSPPPPVPVLSHQPSPVSGNTSPLPPVHTPTTATPPRQPPQPEHRVPKRVPPPALNVVVTSPQPQIRRQDSDPLAPPPAIRHLQKSATPPPSFESRAPVRKQTSAATLSPTEGLARNKPSSAPSNIQGFTGLSLRPMSTMFSSMPLDYLATTTPVPSIPHAMSTSNSGQFSTQSPTTPSLWSSRSESISTGSSEMPPFTPGGIMPSLSSMSSSMDGGAHSINHLQKQVYGARENWKTQIQDLEAQVRALKAEVAELRQAPCPECGHLGGGGSCMERPSVVNRPRAKTAAGNQRTLFGNGD</sequence>
<evidence type="ECO:0000313" key="4">
    <source>
        <dbReference type="Proteomes" id="UP000054097"/>
    </source>
</evidence>
<feature type="compositionally biased region" description="Low complexity" evidence="2">
    <location>
        <begin position="577"/>
        <end position="588"/>
    </location>
</feature>
<proteinExistence type="predicted"/>
<name>A0A0C3AQK8_SERVB</name>
<keyword evidence="4" id="KW-1185">Reference proteome</keyword>
<feature type="region of interest" description="Disordered" evidence="2">
    <location>
        <begin position="1"/>
        <end position="308"/>
    </location>
</feature>
<feature type="compositionally biased region" description="Polar residues" evidence="2">
    <location>
        <begin position="684"/>
        <end position="695"/>
    </location>
</feature>
<protein>
    <submittedName>
        <fullName evidence="3">Uncharacterized protein</fullName>
    </submittedName>
</protein>
<feature type="compositionally biased region" description="Low complexity" evidence="2">
    <location>
        <begin position="599"/>
        <end position="609"/>
    </location>
</feature>
<feature type="coiled-coil region" evidence="1">
    <location>
        <begin position="627"/>
        <end position="654"/>
    </location>
</feature>
<organism evidence="3 4">
    <name type="scientific">Serendipita vermifera MAFF 305830</name>
    <dbReference type="NCBI Taxonomy" id="933852"/>
    <lineage>
        <taxon>Eukaryota</taxon>
        <taxon>Fungi</taxon>
        <taxon>Dikarya</taxon>
        <taxon>Basidiomycota</taxon>
        <taxon>Agaricomycotina</taxon>
        <taxon>Agaricomycetes</taxon>
        <taxon>Sebacinales</taxon>
        <taxon>Serendipitaceae</taxon>
        <taxon>Serendipita</taxon>
    </lineage>
</organism>